<evidence type="ECO:0000256" key="1">
    <source>
        <dbReference type="SAM" id="MobiDB-lite"/>
    </source>
</evidence>
<protein>
    <submittedName>
        <fullName evidence="3">Uncharacterized protein</fullName>
    </submittedName>
</protein>
<dbReference type="OrthoDB" id="7578619at2"/>
<feature type="chain" id="PRO_5012041042" evidence="2">
    <location>
        <begin position="22"/>
        <end position="107"/>
    </location>
</feature>
<dbReference type="AlphaFoldDB" id="A0A285QYR5"/>
<keyword evidence="2" id="KW-0732">Signal</keyword>
<evidence type="ECO:0000256" key="2">
    <source>
        <dbReference type="SAM" id="SignalP"/>
    </source>
</evidence>
<accession>A0A285QYR5</accession>
<proteinExistence type="predicted"/>
<evidence type="ECO:0000313" key="3">
    <source>
        <dbReference type="EMBL" id="SOB86608.1"/>
    </source>
</evidence>
<dbReference type="Proteomes" id="UP000219494">
    <property type="component" value="Unassembled WGS sequence"/>
</dbReference>
<feature type="signal peptide" evidence="2">
    <location>
        <begin position="1"/>
        <end position="21"/>
    </location>
</feature>
<gene>
    <name evidence="3" type="ORF">SAMN06297144_1715</name>
</gene>
<name>A0A285QYR5_9SPHN</name>
<dbReference type="PROSITE" id="PS51257">
    <property type="entry name" value="PROKAR_LIPOPROTEIN"/>
    <property type="match status" value="1"/>
</dbReference>
<evidence type="ECO:0000313" key="4">
    <source>
        <dbReference type="Proteomes" id="UP000219494"/>
    </source>
</evidence>
<feature type="region of interest" description="Disordered" evidence="1">
    <location>
        <begin position="63"/>
        <end position="107"/>
    </location>
</feature>
<dbReference type="RefSeq" id="WP_097063611.1">
    <property type="nucleotide sequence ID" value="NZ_OBMI01000002.1"/>
</dbReference>
<keyword evidence="4" id="KW-1185">Reference proteome</keyword>
<organism evidence="3 4">
    <name type="scientific">Sphingomonas guangdongensis</name>
    <dbReference type="NCBI Taxonomy" id="1141890"/>
    <lineage>
        <taxon>Bacteria</taxon>
        <taxon>Pseudomonadati</taxon>
        <taxon>Pseudomonadota</taxon>
        <taxon>Alphaproteobacteria</taxon>
        <taxon>Sphingomonadales</taxon>
        <taxon>Sphingomonadaceae</taxon>
        <taxon>Sphingomonas</taxon>
    </lineage>
</organism>
<sequence length="107" mass="11116">MRKTLLPLAALVLLAACSGSDEPEAVVSNEPAMLDVTNEAADVPEAPLATPSINLATENSALVEEPEPTAPDEQVLEDADATGMTARVDRSGDEETAPAETVSEKKD</sequence>
<reference evidence="3 4" key="1">
    <citation type="submission" date="2017-07" db="EMBL/GenBank/DDBJ databases">
        <authorList>
            <person name="Sun Z.S."/>
            <person name="Albrecht U."/>
            <person name="Echele G."/>
            <person name="Lee C.C."/>
        </authorList>
    </citation>
    <scope>NUCLEOTIDE SEQUENCE [LARGE SCALE GENOMIC DNA]</scope>
    <source>
        <strain evidence="3 4">CGMCC 1.12672</strain>
    </source>
</reference>
<dbReference type="EMBL" id="OBMI01000002">
    <property type="protein sequence ID" value="SOB86608.1"/>
    <property type="molecule type" value="Genomic_DNA"/>
</dbReference>